<evidence type="ECO:0000256" key="4">
    <source>
        <dbReference type="ARBA" id="ARBA00022827"/>
    </source>
</evidence>
<evidence type="ECO:0000313" key="6">
    <source>
        <dbReference type="EMBL" id="SDF55253.1"/>
    </source>
</evidence>
<comment type="similarity">
    <text evidence="2">Belongs to the FAD-binding oxidoreductase/transferase type 4 family.</text>
</comment>
<name>A0A1G7M0Q8_9RHOB</name>
<proteinExistence type="inferred from homology"/>
<keyword evidence="4" id="KW-0274">FAD</keyword>
<evidence type="ECO:0000259" key="5">
    <source>
        <dbReference type="PROSITE" id="PS51387"/>
    </source>
</evidence>
<reference evidence="6 7" key="1">
    <citation type="submission" date="2016-10" db="EMBL/GenBank/DDBJ databases">
        <authorList>
            <person name="de Groot N.N."/>
        </authorList>
    </citation>
    <scope>NUCLEOTIDE SEQUENCE [LARGE SCALE GENOMIC DNA]</scope>
    <source>
        <strain evidence="6 7">DSM 27375</strain>
    </source>
</reference>
<dbReference type="PROSITE" id="PS51387">
    <property type="entry name" value="FAD_PCMH"/>
    <property type="match status" value="1"/>
</dbReference>
<dbReference type="FunFam" id="1.10.45.10:FF:000001">
    <property type="entry name" value="D-lactate dehydrogenase mitochondrial"/>
    <property type="match status" value="1"/>
</dbReference>
<organism evidence="6 7">
    <name type="scientific">Celeribacter baekdonensis</name>
    <dbReference type="NCBI Taxonomy" id="875171"/>
    <lineage>
        <taxon>Bacteria</taxon>
        <taxon>Pseudomonadati</taxon>
        <taxon>Pseudomonadota</taxon>
        <taxon>Alphaproteobacteria</taxon>
        <taxon>Rhodobacterales</taxon>
        <taxon>Roseobacteraceae</taxon>
        <taxon>Celeribacter</taxon>
    </lineage>
</organism>
<dbReference type="Gene3D" id="1.10.45.10">
    <property type="entry name" value="Vanillyl-alcohol Oxidase, Chain A, domain 4"/>
    <property type="match status" value="1"/>
</dbReference>
<dbReference type="Proteomes" id="UP000182284">
    <property type="component" value="Unassembled WGS sequence"/>
</dbReference>
<dbReference type="Pfam" id="PF02913">
    <property type="entry name" value="FAD-oxidase_C"/>
    <property type="match status" value="1"/>
</dbReference>
<comment type="cofactor">
    <cofactor evidence="1">
        <name>FAD</name>
        <dbReference type="ChEBI" id="CHEBI:57692"/>
    </cofactor>
</comment>
<gene>
    <name evidence="6" type="ORF">SAMN04488117_10553</name>
</gene>
<dbReference type="GO" id="GO:0071949">
    <property type="term" value="F:FAD binding"/>
    <property type="evidence" value="ECO:0007669"/>
    <property type="project" value="InterPro"/>
</dbReference>
<feature type="domain" description="FAD-binding PCMH-type" evidence="5">
    <location>
        <begin position="31"/>
        <end position="209"/>
    </location>
</feature>
<dbReference type="GO" id="GO:0003824">
    <property type="term" value="F:catalytic activity"/>
    <property type="evidence" value="ECO:0007669"/>
    <property type="project" value="InterPro"/>
</dbReference>
<dbReference type="RefSeq" id="WP_074644624.1">
    <property type="nucleotide sequence ID" value="NZ_FNBL01000005.1"/>
</dbReference>
<dbReference type="SUPFAM" id="SSF55103">
    <property type="entry name" value="FAD-linked oxidases, C-terminal domain"/>
    <property type="match status" value="1"/>
</dbReference>
<dbReference type="InterPro" id="IPR016169">
    <property type="entry name" value="FAD-bd_PCMH_sub2"/>
</dbReference>
<dbReference type="OrthoDB" id="9811557at2"/>
<dbReference type="PANTHER" id="PTHR43716:SF2">
    <property type="entry name" value="BLL6224 PROTEIN"/>
    <property type="match status" value="1"/>
</dbReference>
<dbReference type="InterPro" id="IPR016166">
    <property type="entry name" value="FAD-bd_PCMH"/>
</dbReference>
<dbReference type="PANTHER" id="PTHR43716">
    <property type="entry name" value="D-2-HYDROXYGLUTARATE DEHYDROGENASE, MITOCHONDRIAL"/>
    <property type="match status" value="1"/>
</dbReference>
<protein>
    <submittedName>
        <fullName evidence="6">FAD/FMN-containing dehydrogenase</fullName>
    </submittedName>
</protein>
<dbReference type="Gene3D" id="3.30.70.2740">
    <property type="match status" value="1"/>
</dbReference>
<sequence length="464" mass="49638">MDLIDRLRAITPHVLTGPDALPYGRDWVGKYVTTPLAVVRPNTTAEVSAIMALAHNTATPVVPMGGNTGLTGATAAEGALILSLERMNRIREIRPEARIAVVEAGVILQELHTAAEAQGLSYPMTFGAKGSARIGGTLATNAGGSNVLRYGNTRDLCLGLEVVLADGRVLDLMSELHKDNSGYDLRDLMIGAEGTLGVITAAVLKLTPLPQAYATAMVTVPSLPDALQLLNRLQEHTGGMVEAFEYMPRDYMARLAQFRADLIPPLGHDVDHTIFLEIASTVPRDCILDETGQVPLVSALEEILGEMFEAGLVLDAALAGSVAQRRLMWEIREAAAEISVNTKPLVINDLCLPVDQIETFLSRAEARLKPLDPGVTSCTVSHLGDGNVHYTIYPSTAALCAPLMEAVEDIVQDMRGSFSAEHGIGLGKLSSMQRRKDPVALDMMRAVKAAFDPKGILNPGKTLP</sequence>
<dbReference type="Pfam" id="PF01565">
    <property type="entry name" value="FAD_binding_4"/>
    <property type="match status" value="1"/>
</dbReference>
<accession>A0A1G7M0Q8</accession>
<dbReference type="SUPFAM" id="SSF56176">
    <property type="entry name" value="FAD-binding/transporter-associated domain-like"/>
    <property type="match status" value="1"/>
</dbReference>
<dbReference type="GO" id="GO:0022904">
    <property type="term" value="P:respiratory electron transport chain"/>
    <property type="evidence" value="ECO:0007669"/>
    <property type="project" value="TreeGrafter"/>
</dbReference>
<evidence type="ECO:0000256" key="1">
    <source>
        <dbReference type="ARBA" id="ARBA00001974"/>
    </source>
</evidence>
<evidence type="ECO:0000256" key="2">
    <source>
        <dbReference type="ARBA" id="ARBA00008000"/>
    </source>
</evidence>
<dbReference type="InterPro" id="IPR051264">
    <property type="entry name" value="FAD-oxidored/transferase_4"/>
</dbReference>
<evidence type="ECO:0000256" key="3">
    <source>
        <dbReference type="ARBA" id="ARBA00022630"/>
    </source>
</evidence>
<dbReference type="EMBL" id="FNBL01000005">
    <property type="protein sequence ID" value="SDF55253.1"/>
    <property type="molecule type" value="Genomic_DNA"/>
</dbReference>
<dbReference type="InterPro" id="IPR016164">
    <property type="entry name" value="FAD-linked_Oxase-like_C"/>
</dbReference>
<dbReference type="AlphaFoldDB" id="A0A1G7M0Q8"/>
<dbReference type="Gene3D" id="3.30.43.10">
    <property type="entry name" value="Uridine Diphospho-n-acetylenolpyruvylglucosamine Reductase, domain 2"/>
    <property type="match status" value="1"/>
</dbReference>
<dbReference type="InterPro" id="IPR006094">
    <property type="entry name" value="Oxid_FAD_bind_N"/>
</dbReference>
<evidence type="ECO:0000313" key="7">
    <source>
        <dbReference type="Proteomes" id="UP000182284"/>
    </source>
</evidence>
<dbReference type="Gene3D" id="3.30.70.2190">
    <property type="match status" value="1"/>
</dbReference>
<dbReference type="Gene3D" id="3.30.465.10">
    <property type="match status" value="1"/>
</dbReference>
<dbReference type="InterPro" id="IPR016167">
    <property type="entry name" value="FAD-bd_PCMH_sub1"/>
</dbReference>
<dbReference type="InterPro" id="IPR036318">
    <property type="entry name" value="FAD-bd_PCMH-like_sf"/>
</dbReference>
<dbReference type="InterPro" id="IPR004113">
    <property type="entry name" value="FAD-bd_oxidored_4_C"/>
</dbReference>
<keyword evidence="3" id="KW-0285">Flavoprotein</keyword>
<dbReference type="InterPro" id="IPR016171">
    <property type="entry name" value="Vanillyl_alc_oxidase_C-sub2"/>
</dbReference>